<evidence type="ECO:0000313" key="12">
    <source>
        <dbReference type="EMBL" id="CAK9087200.1"/>
    </source>
</evidence>
<evidence type="ECO:0000259" key="10">
    <source>
        <dbReference type="Pfam" id="PF13967"/>
    </source>
</evidence>
<reference evidence="12 13" key="1">
    <citation type="submission" date="2024-02" db="EMBL/GenBank/DDBJ databases">
        <authorList>
            <person name="Chen Y."/>
            <person name="Shah S."/>
            <person name="Dougan E. K."/>
            <person name="Thang M."/>
            <person name="Chan C."/>
        </authorList>
    </citation>
    <scope>NUCLEOTIDE SEQUENCE [LARGE SCALE GENOMIC DNA]</scope>
</reference>
<name>A0ABP0QH79_9DINO</name>
<dbReference type="InterPro" id="IPR003864">
    <property type="entry name" value="CSC1/OSCA1-like_7TM"/>
</dbReference>
<feature type="transmembrane region" description="Helical" evidence="8">
    <location>
        <begin position="852"/>
        <end position="871"/>
    </location>
</feature>
<evidence type="ECO:0000256" key="7">
    <source>
        <dbReference type="SAM" id="Coils"/>
    </source>
</evidence>
<gene>
    <name evidence="12" type="ORF">SCF082_LOCUS41224</name>
</gene>
<feature type="domain" description="CSC1/OSCA1-like 7TM region" evidence="9">
    <location>
        <begin position="715"/>
        <end position="982"/>
    </location>
</feature>
<feature type="domain" description="CSC1/OSCA1-like cytosolic" evidence="11">
    <location>
        <begin position="558"/>
        <end position="701"/>
    </location>
</feature>
<keyword evidence="3" id="KW-0813">Transport</keyword>
<proteinExistence type="inferred from homology"/>
<dbReference type="PROSITE" id="PS51257">
    <property type="entry name" value="PROKAR_LIPOPROTEIN"/>
    <property type="match status" value="1"/>
</dbReference>
<feature type="coiled-coil region" evidence="7">
    <location>
        <begin position="603"/>
        <end position="650"/>
    </location>
</feature>
<evidence type="ECO:0000256" key="8">
    <source>
        <dbReference type="SAM" id="Phobius"/>
    </source>
</evidence>
<dbReference type="EMBL" id="CAXAMM010039551">
    <property type="protein sequence ID" value="CAK9087200.1"/>
    <property type="molecule type" value="Genomic_DNA"/>
</dbReference>
<dbReference type="Proteomes" id="UP001642464">
    <property type="component" value="Unassembled WGS sequence"/>
</dbReference>
<dbReference type="PANTHER" id="PTHR13018:SF5">
    <property type="entry name" value="RE44586P"/>
    <property type="match status" value="1"/>
</dbReference>
<feature type="transmembrane region" description="Helical" evidence="8">
    <location>
        <begin position="469"/>
        <end position="493"/>
    </location>
</feature>
<feature type="transmembrane region" description="Helical" evidence="8">
    <location>
        <begin position="714"/>
        <end position="737"/>
    </location>
</feature>
<dbReference type="PANTHER" id="PTHR13018">
    <property type="entry name" value="PROBABLE MEMBRANE PROTEIN DUF221-RELATED"/>
    <property type="match status" value="1"/>
</dbReference>
<feature type="transmembrane region" description="Helical" evidence="8">
    <location>
        <begin position="993"/>
        <end position="1012"/>
    </location>
</feature>
<evidence type="ECO:0000256" key="5">
    <source>
        <dbReference type="ARBA" id="ARBA00022989"/>
    </source>
</evidence>
<dbReference type="Pfam" id="PF02714">
    <property type="entry name" value="RSN1_7TM"/>
    <property type="match status" value="1"/>
</dbReference>
<keyword evidence="5 8" id="KW-1133">Transmembrane helix</keyword>
<accession>A0ABP0QH79</accession>
<evidence type="ECO:0000256" key="2">
    <source>
        <dbReference type="ARBA" id="ARBA00007779"/>
    </source>
</evidence>
<evidence type="ECO:0000259" key="11">
    <source>
        <dbReference type="Pfam" id="PF14703"/>
    </source>
</evidence>
<dbReference type="InterPro" id="IPR032880">
    <property type="entry name" value="CSC1/OSCA1-like_N"/>
</dbReference>
<keyword evidence="6 8" id="KW-0472">Membrane</keyword>
<keyword evidence="13" id="KW-1185">Reference proteome</keyword>
<sequence>MAHRRPICSAALGAFLACRGLTFLAPWQSRIERFGVTFRAQPESQSVEVQLAQNLPFMIDRSLIADNVSYEGPLATLHGSKEYLEAMQQWQELLPERLEDFKVKEMEAWQLEPGLITARWRVAFVAPLPPSPKLLELPEDVPKVPGAAVRVETTLRAELTLDAEGKVLRHEEAIAAGFGVLDAVARYELLTARRREVDPVSWYWRVLKETSLEEMAFYTNNQATTEELEWRFNEMVARNFLYGAVLGVLFWITLKITIAARMANLLEERVKIWLKSSEVFIAKTVIALHSDECDLQVELIQTASVLESRQSVRHPRSAGRDVFEDASLPASAFDREVPGSFLRTLLAIEEVKPKLLRMASNKTVTGDVNASSTTSTVTISSVDSLPVLGAASAFSAIVILTALCLFGCLKDQYPAVYLKKANEPGSHGETPPEINGYCGWVSPCWRLTVGEIANHSNLDHGMLVQFCDAAVMCFLSTGLPALLILCPLCAFGGGGSASSLSMLSFANVAQGSWTTYAYPVFVWYTVIVTQAFLFRAQRAFVERRYQWLRTMTEPRANSVLLSNLPEDLCKEAALQTFLRQQIFGSANREVLKSLAFVKDTSQLERLVAQRNQFNEDMQKLVEGEVHERRKAVAKAEMNKVEAQVGKLQEIIEKSDEYNLNSAFVTFHDRHDAVIVLKLFAPGGNEDIIAELPPDTDDVIWNDLRPAQWQWAWDLIGYLLLALVFLIFLPLVAINASFTNVTIWEKNSAEFATFMDRHHVLEVLSDALVGPLILNFLIGVLCSILASILVNFFVLKARGVLQHLLQRWYYVYLVILVLFVTAVGKSLTDVVDDLFKTPKDIPLRLAEKFADSTLFYMDFVILSCCVYMLAMLRLMPLYRYRIHSCIYEESLAISKSEPEDQDYNGMGGRSARLSLIYVLVLVLGTLAPVITIFGAIFFAICRLVFTYLFVYAETLKPDLGGLFWHQQLKHAQQGTFLYIALMTVLLLQRAPNPAPGIICSTSALFMAFSYYTFLHRFRWEQLEFSEIPAKVSEGAPEVPRVYGHYKQPELPPPKQKENTRLQRAATTMRMRVNTCCDVEPERRETRHKTMPH</sequence>
<evidence type="ECO:0000313" key="13">
    <source>
        <dbReference type="Proteomes" id="UP001642464"/>
    </source>
</evidence>
<evidence type="ECO:0000259" key="9">
    <source>
        <dbReference type="Pfam" id="PF02714"/>
    </source>
</evidence>
<comment type="caution">
    <text evidence="12">The sequence shown here is derived from an EMBL/GenBank/DDBJ whole genome shotgun (WGS) entry which is preliminary data.</text>
</comment>
<dbReference type="Pfam" id="PF14703">
    <property type="entry name" value="PHM7_cyt"/>
    <property type="match status" value="1"/>
</dbReference>
<feature type="domain" description="CSC1/OSCA1-like N-terminal transmembrane" evidence="10">
    <location>
        <begin position="390"/>
        <end position="535"/>
    </location>
</feature>
<evidence type="ECO:0000256" key="3">
    <source>
        <dbReference type="ARBA" id="ARBA00022448"/>
    </source>
</evidence>
<feature type="transmembrane region" description="Helical" evidence="8">
    <location>
        <begin position="771"/>
        <end position="794"/>
    </location>
</feature>
<dbReference type="InterPro" id="IPR027815">
    <property type="entry name" value="CSC1/OSCA1-like_cyt"/>
</dbReference>
<evidence type="ECO:0000256" key="1">
    <source>
        <dbReference type="ARBA" id="ARBA00004141"/>
    </source>
</evidence>
<keyword evidence="4 8" id="KW-0812">Transmembrane</keyword>
<organism evidence="12 13">
    <name type="scientific">Durusdinium trenchii</name>
    <dbReference type="NCBI Taxonomy" id="1381693"/>
    <lineage>
        <taxon>Eukaryota</taxon>
        <taxon>Sar</taxon>
        <taxon>Alveolata</taxon>
        <taxon>Dinophyceae</taxon>
        <taxon>Suessiales</taxon>
        <taxon>Symbiodiniaceae</taxon>
        <taxon>Durusdinium</taxon>
    </lineage>
</organism>
<protein>
    <submittedName>
        <fullName evidence="12">CSC1-like protein At1g11960</fullName>
    </submittedName>
</protein>
<evidence type="ECO:0000256" key="4">
    <source>
        <dbReference type="ARBA" id="ARBA00022692"/>
    </source>
</evidence>
<comment type="similarity">
    <text evidence="2">Belongs to the CSC1 (TC 1.A.17) family.</text>
</comment>
<feature type="transmembrane region" description="Helical" evidence="8">
    <location>
        <begin position="916"/>
        <end position="949"/>
    </location>
</feature>
<comment type="subcellular location">
    <subcellularLocation>
        <location evidence="1">Membrane</location>
        <topology evidence="1">Multi-pass membrane protein</topology>
    </subcellularLocation>
</comment>
<feature type="transmembrane region" description="Helical" evidence="8">
    <location>
        <begin position="513"/>
        <end position="534"/>
    </location>
</feature>
<dbReference type="InterPro" id="IPR045122">
    <property type="entry name" value="Csc1-like"/>
</dbReference>
<keyword evidence="7" id="KW-0175">Coiled coil</keyword>
<dbReference type="Pfam" id="PF13967">
    <property type="entry name" value="RSN1_TM"/>
    <property type="match status" value="1"/>
</dbReference>
<feature type="transmembrane region" description="Helical" evidence="8">
    <location>
        <begin position="806"/>
        <end position="826"/>
    </location>
</feature>
<evidence type="ECO:0000256" key="6">
    <source>
        <dbReference type="ARBA" id="ARBA00023136"/>
    </source>
</evidence>
<feature type="transmembrane region" description="Helical" evidence="8">
    <location>
        <begin position="385"/>
        <end position="409"/>
    </location>
</feature>